<feature type="chain" id="PRO_5012081819" evidence="2">
    <location>
        <begin position="21"/>
        <end position="278"/>
    </location>
</feature>
<reference evidence="3 4" key="1">
    <citation type="submission" date="2015-12" db="EMBL/GenBank/DDBJ databases">
        <title>The genome of Folsomia candida.</title>
        <authorList>
            <person name="Faddeeva A."/>
            <person name="Derks M.F."/>
            <person name="Anvar Y."/>
            <person name="Smit S."/>
            <person name="Van Straalen N."/>
            <person name="Roelofs D."/>
        </authorList>
    </citation>
    <scope>NUCLEOTIDE SEQUENCE [LARGE SCALE GENOMIC DNA]</scope>
    <source>
        <strain evidence="3 4">VU population</strain>
        <tissue evidence="3">Whole body</tissue>
    </source>
</reference>
<gene>
    <name evidence="3" type="ORF">Fcan01_05604</name>
</gene>
<name>A0A226EVV8_FOLCA</name>
<accession>A0A226EVV8</accession>
<keyword evidence="2" id="KW-0732">Signal</keyword>
<keyword evidence="1" id="KW-0472">Membrane</keyword>
<keyword evidence="1" id="KW-1133">Transmembrane helix</keyword>
<feature type="transmembrane region" description="Helical" evidence="1">
    <location>
        <begin position="102"/>
        <end position="121"/>
    </location>
</feature>
<dbReference type="EMBL" id="LNIX01000002">
    <property type="protein sequence ID" value="OXA60981.1"/>
    <property type="molecule type" value="Genomic_DNA"/>
</dbReference>
<evidence type="ECO:0000313" key="3">
    <source>
        <dbReference type="EMBL" id="OXA60981.1"/>
    </source>
</evidence>
<dbReference type="Pfam" id="PF07841">
    <property type="entry name" value="DM4_12"/>
    <property type="match status" value="1"/>
</dbReference>
<keyword evidence="1" id="KW-0812">Transmembrane</keyword>
<dbReference type="InterPro" id="IPR006631">
    <property type="entry name" value="DM4_12"/>
</dbReference>
<comment type="caution">
    <text evidence="3">The sequence shown here is derived from an EMBL/GenBank/DDBJ whole genome shotgun (WGS) entry which is preliminary data.</text>
</comment>
<dbReference type="Proteomes" id="UP000198287">
    <property type="component" value="Unassembled WGS sequence"/>
</dbReference>
<proteinExistence type="predicted"/>
<organism evidence="3 4">
    <name type="scientific">Folsomia candida</name>
    <name type="common">Springtail</name>
    <dbReference type="NCBI Taxonomy" id="158441"/>
    <lineage>
        <taxon>Eukaryota</taxon>
        <taxon>Metazoa</taxon>
        <taxon>Ecdysozoa</taxon>
        <taxon>Arthropoda</taxon>
        <taxon>Hexapoda</taxon>
        <taxon>Collembola</taxon>
        <taxon>Entomobryomorpha</taxon>
        <taxon>Isotomoidea</taxon>
        <taxon>Isotomidae</taxon>
        <taxon>Proisotominae</taxon>
        <taxon>Folsomia</taxon>
    </lineage>
</organism>
<sequence length="278" mass="30970">MLKFLNIFAISLICTAIVNSQLVDQQFSEFGDFNIDDHSIEKRNIFETFRDFTSGSSDSSSDPSKLLVNRRIYNSSIALTIPFFSFKVPNLPDAGFIAKQSIFGAFAWGIVALPFFLSFIFTGSVPSDAQSRSFQRLSDKAKKSSFNFLGPDFSKSFGMDGGQCIQKVICQSHRVKEGRKYGILATSLRTLFPIPEKNMTIGSDTSLFQSAALAGKYGGGKDCDNLFDCILDPLGSLRYLIHWYSHKNQNAQFLLKMIDYDAPKTANSTITTVRNETL</sequence>
<keyword evidence="4" id="KW-1185">Reference proteome</keyword>
<feature type="signal peptide" evidence="2">
    <location>
        <begin position="1"/>
        <end position="20"/>
    </location>
</feature>
<protein>
    <submittedName>
        <fullName evidence="3">Uncharacterized protein</fullName>
    </submittedName>
</protein>
<evidence type="ECO:0000313" key="4">
    <source>
        <dbReference type="Proteomes" id="UP000198287"/>
    </source>
</evidence>
<dbReference type="AlphaFoldDB" id="A0A226EVV8"/>
<evidence type="ECO:0000256" key="2">
    <source>
        <dbReference type="SAM" id="SignalP"/>
    </source>
</evidence>
<dbReference type="OrthoDB" id="6348902at2759"/>
<evidence type="ECO:0000256" key="1">
    <source>
        <dbReference type="SAM" id="Phobius"/>
    </source>
</evidence>